<dbReference type="GO" id="GO:0016787">
    <property type="term" value="F:hydrolase activity"/>
    <property type="evidence" value="ECO:0007669"/>
    <property type="project" value="UniProtKB-UniRule"/>
</dbReference>
<feature type="domain" description="Metallo-beta-lactamase" evidence="3">
    <location>
        <begin position="7"/>
        <end position="194"/>
    </location>
</feature>
<name>A0A328PH43_9EURY</name>
<comment type="similarity">
    <text evidence="2">Belongs to the UPF0173 family.</text>
</comment>
<dbReference type="RefSeq" id="WP_112093152.1">
    <property type="nucleotide sequence ID" value="NZ_QLOE01000001.1"/>
</dbReference>
<dbReference type="PANTHER" id="PTHR43546">
    <property type="entry name" value="UPF0173 METAL-DEPENDENT HYDROLASE MJ1163-RELATED"/>
    <property type="match status" value="1"/>
</dbReference>
<dbReference type="HAMAP" id="MF_00457">
    <property type="entry name" value="UPF0173"/>
    <property type="match status" value="1"/>
</dbReference>
<dbReference type="InterPro" id="IPR050114">
    <property type="entry name" value="UPF0173_UPF0282_UlaG_hydrolase"/>
</dbReference>
<evidence type="ECO:0000259" key="3">
    <source>
        <dbReference type="SMART" id="SM00849"/>
    </source>
</evidence>
<reference evidence="4 5" key="1">
    <citation type="submission" date="2018-06" db="EMBL/GenBank/DDBJ databases">
        <title>Draft genome sequence of hyperthermophilic methanogen Methanothermobacter tenebrarum sp. MCM-B 1447.</title>
        <authorList>
            <person name="Pore S.D."/>
            <person name="Dagar S."/>
            <person name="Dhakephalkar P.K."/>
        </authorList>
    </citation>
    <scope>NUCLEOTIDE SEQUENCE [LARGE SCALE GENOMIC DNA]</scope>
    <source>
        <strain evidence="4 5">MCM B 1447</strain>
    </source>
</reference>
<dbReference type="AlphaFoldDB" id="A0A328PH43"/>
<dbReference type="Gene3D" id="3.60.15.10">
    <property type="entry name" value="Ribonuclease Z/Hydroxyacylglutathione hydrolase-like"/>
    <property type="match status" value="1"/>
</dbReference>
<dbReference type="SMART" id="SM00849">
    <property type="entry name" value="Lactamase_B"/>
    <property type="match status" value="1"/>
</dbReference>
<evidence type="ECO:0000256" key="1">
    <source>
        <dbReference type="ARBA" id="ARBA00022801"/>
    </source>
</evidence>
<dbReference type="PANTHER" id="PTHR43546:SF3">
    <property type="entry name" value="UPF0173 METAL-DEPENDENT HYDROLASE MJ1163"/>
    <property type="match status" value="1"/>
</dbReference>
<dbReference type="InterPro" id="IPR022877">
    <property type="entry name" value="UPF0173"/>
</dbReference>
<accession>A0A328PH43</accession>
<dbReference type="Pfam" id="PF13483">
    <property type="entry name" value="Lactamase_B_3"/>
    <property type="match status" value="1"/>
</dbReference>
<dbReference type="InterPro" id="IPR036866">
    <property type="entry name" value="RibonucZ/Hydroxyglut_hydro"/>
</dbReference>
<keyword evidence="1 2" id="KW-0378">Hydrolase</keyword>
<dbReference type="Proteomes" id="UP000249782">
    <property type="component" value="Unassembled WGS sequence"/>
</dbReference>
<gene>
    <name evidence="4" type="ORF">DPC56_00755</name>
</gene>
<evidence type="ECO:0000313" key="4">
    <source>
        <dbReference type="EMBL" id="RAO79842.1"/>
    </source>
</evidence>
<keyword evidence="5" id="KW-1185">Reference proteome</keyword>
<evidence type="ECO:0000256" key="2">
    <source>
        <dbReference type="HAMAP-Rule" id="MF_00457"/>
    </source>
</evidence>
<dbReference type="EMBL" id="QLOE01000001">
    <property type="protein sequence ID" value="RAO79842.1"/>
    <property type="molecule type" value="Genomic_DNA"/>
</dbReference>
<dbReference type="OrthoDB" id="28313at2157"/>
<proteinExistence type="inferred from homology"/>
<sequence length="231" mass="25695">MKLRWFGHSAFEIVSEEGTKILIDPFISNNPNCDIPVEDLEADLIFVTHGHLDHLGDAMEIANRSKALLVGTHEISVFFSKQGLESEGMNIGGSLKFDNIKVTMVDAKHTSDIDFTDEIIPGGSACGFIFQLEDGQKIYHAGDTGLFTDMKTVIGEIYKPDIALLPIGDRYTMGPEDAIIAAKWISPKEVIPMHYNTFPVIEQDPSIFKEILEEETPIKVIILKPGETYKK</sequence>
<comment type="caution">
    <text evidence="4">The sequence shown here is derived from an EMBL/GenBank/DDBJ whole genome shotgun (WGS) entry which is preliminary data.</text>
</comment>
<protein>
    <recommendedName>
        <fullName evidence="2">UPF0173 metal-dependent hydrolase DPC56_00755</fullName>
    </recommendedName>
</protein>
<dbReference type="InterPro" id="IPR001279">
    <property type="entry name" value="Metallo-B-lactamas"/>
</dbReference>
<organism evidence="4 5">
    <name type="scientific">Methanothermobacter tenebrarum</name>
    <dbReference type="NCBI Taxonomy" id="680118"/>
    <lineage>
        <taxon>Archaea</taxon>
        <taxon>Methanobacteriati</taxon>
        <taxon>Methanobacteriota</taxon>
        <taxon>Methanomada group</taxon>
        <taxon>Methanobacteria</taxon>
        <taxon>Methanobacteriales</taxon>
        <taxon>Methanobacteriaceae</taxon>
        <taxon>Methanothermobacter</taxon>
    </lineage>
</organism>
<dbReference type="SUPFAM" id="SSF56281">
    <property type="entry name" value="Metallo-hydrolase/oxidoreductase"/>
    <property type="match status" value="1"/>
</dbReference>
<evidence type="ECO:0000313" key="5">
    <source>
        <dbReference type="Proteomes" id="UP000249782"/>
    </source>
</evidence>
<dbReference type="NCBIfam" id="NF001911">
    <property type="entry name" value="PRK00685.1"/>
    <property type="match status" value="1"/>
</dbReference>